<dbReference type="AlphaFoldDB" id="A0A4R2RRD9"/>
<reference evidence="1 2" key="1">
    <citation type="submission" date="2019-03" db="EMBL/GenBank/DDBJ databases">
        <title>Genomic Encyclopedia of Type Strains, Phase IV (KMG-IV): sequencing the most valuable type-strain genomes for metagenomic binning, comparative biology and taxonomic classification.</title>
        <authorList>
            <person name="Goeker M."/>
        </authorList>
    </citation>
    <scope>NUCLEOTIDE SEQUENCE [LARGE SCALE GENOMIC DNA]</scope>
    <source>
        <strain evidence="1 2">DSM 11170</strain>
    </source>
</reference>
<dbReference type="EMBL" id="SLXT01000007">
    <property type="protein sequence ID" value="TCP65017.1"/>
    <property type="molecule type" value="Genomic_DNA"/>
</dbReference>
<protein>
    <submittedName>
        <fullName evidence="1">Uncharacterized protein</fullName>
    </submittedName>
</protein>
<keyword evidence="2" id="KW-1185">Reference proteome</keyword>
<organism evidence="1 2">
    <name type="scientific">Heliophilum fasciatum</name>
    <dbReference type="NCBI Taxonomy" id="35700"/>
    <lineage>
        <taxon>Bacteria</taxon>
        <taxon>Bacillati</taxon>
        <taxon>Bacillota</taxon>
        <taxon>Clostridia</taxon>
        <taxon>Eubacteriales</taxon>
        <taxon>Heliobacteriaceae</taxon>
        <taxon>Heliophilum</taxon>
    </lineage>
</organism>
<gene>
    <name evidence="1" type="ORF">EDD73_10790</name>
</gene>
<proteinExistence type="predicted"/>
<dbReference type="Proteomes" id="UP000294813">
    <property type="component" value="Unassembled WGS sequence"/>
</dbReference>
<evidence type="ECO:0000313" key="1">
    <source>
        <dbReference type="EMBL" id="TCP65017.1"/>
    </source>
</evidence>
<sequence length="44" mass="4884">MGKNGMGRADREATENCDATKKHPWPFIGQGCLNFHLLMPLPSI</sequence>
<name>A0A4R2RRD9_9FIRM</name>
<comment type="caution">
    <text evidence="1">The sequence shown here is derived from an EMBL/GenBank/DDBJ whole genome shotgun (WGS) entry which is preliminary data.</text>
</comment>
<evidence type="ECO:0000313" key="2">
    <source>
        <dbReference type="Proteomes" id="UP000294813"/>
    </source>
</evidence>
<accession>A0A4R2RRD9</accession>